<dbReference type="PANTHER" id="PTHR11339">
    <property type="entry name" value="EXTRACELLULAR MATRIX GLYCOPROTEIN RELATED"/>
    <property type="match status" value="1"/>
</dbReference>
<dbReference type="Pfam" id="PF25961">
    <property type="entry name" value="OTOGL_N"/>
    <property type="match status" value="1"/>
</dbReference>
<keyword evidence="1" id="KW-1015">Disulfide bond</keyword>
<dbReference type="Pfam" id="PF08742">
    <property type="entry name" value="C8"/>
    <property type="match status" value="1"/>
</dbReference>
<gene>
    <name evidence="4" type="ORF">PAL_GLEAN10004331</name>
</gene>
<evidence type="ECO:0000256" key="2">
    <source>
        <dbReference type="ARBA" id="ARBA00023180"/>
    </source>
</evidence>
<evidence type="ECO:0000313" key="4">
    <source>
        <dbReference type="EMBL" id="ELK18838.1"/>
    </source>
</evidence>
<feature type="domain" description="VWFD" evidence="3">
    <location>
        <begin position="53"/>
        <end position="225"/>
    </location>
</feature>
<feature type="domain" description="VWFD" evidence="3">
    <location>
        <begin position="363"/>
        <end position="531"/>
    </location>
</feature>
<dbReference type="AlphaFoldDB" id="L5L713"/>
<dbReference type="Pfam" id="PF00094">
    <property type="entry name" value="VWD"/>
    <property type="match status" value="2"/>
</dbReference>
<dbReference type="SMART" id="SM00832">
    <property type="entry name" value="C8"/>
    <property type="match status" value="1"/>
</dbReference>
<evidence type="ECO:0000313" key="5">
    <source>
        <dbReference type="Proteomes" id="UP000010552"/>
    </source>
</evidence>
<dbReference type="InterPro" id="IPR001846">
    <property type="entry name" value="VWF_type-D"/>
</dbReference>
<protein>
    <submittedName>
        <fullName evidence="4">Otogelin</fullName>
    </submittedName>
</protein>
<reference evidence="5" key="1">
    <citation type="journal article" date="2013" name="Science">
        <title>Comparative analysis of bat genomes provides insight into the evolution of flight and immunity.</title>
        <authorList>
            <person name="Zhang G."/>
            <person name="Cowled C."/>
            <person name="Shi Z."/>
            <person name="Huang Z."/>
            <person name="Bishop-Lilly K.A."/>
            <person name="Fang X."/>
            <person name="Wynne J.W."/>
            <person name="Xiong Z."/>
            <person name="Baker M.L."/>
            <person name="Zhao W."/>
            <person name="Tachedjian M."/>
            <person name="Zhu Y."/>
            <person name="Zhou P."/>
            <person name="Jiang X."/>
            <person name="Ng J."/>
            <person name="Yang L."/>
            <person name="Wu L."/>
            <person name="Xiao J."/>
            <person name="Feng Y."/>
            <person name="Chen Y."/>
            <person name="Sun X."/>
            <person name="Zhang Y."/>
            <person name="Marsh G.A."/>
            <person name="Crameri G."/>
            <person name="Broder C.C."/>
            <person name="Frey K.G."/>
            <person name="Wang L.F."/>
            <person name="Wang J."/>
        </authorList>
    </citation>
    <scope>NUCLEOTIDE SEQUENCE [LARGE SCALE GENOMIC DNA]</scope>
</reference>
<name>L5L713_PTEAL</name>
<keyword evidence="5" id="KW-1185">Reference proteome</keyword>
<dbReference type="Proteomes" id="UP000010552">
    <property type="component" value="Unassembled WGS sequence"/>
</dbReference>
<dbReference type="InterPro" id="IPR058754">
    <property type="entry name" value="OTOGL-like_N"/>
</dbReference>
<dbReference type="PANTHER" id="PTHR11339:SF402">
    <property type="entry name" value="VWFD DOMAIN-CONTAINING PROTEIN"/>
    <property type="match status" value="1"/>
</dbReference>
<dbReference type="EMBL" id="KB030282">
    <property type="protein sequence ID" value="ELK18838.1"/>
    <property type="molecule type" value="Genomic_DNA"/>
</dbReference>
<evidence type="ECO:0000259" key="3">
    <source>
        <dbReference type="PROSITE" id="PS51233"/>
    </source>
</evidence>
<proteinExistence type="predicted"/>
<evidence type="ECO:0000256" key="1">
    <source>
        <dbReference type="ARBA" id="ARBA00023157"/>
    </source>
</evidence>
<organism evidence="4 5">
    <name type="scientific">Pteropus alecto</name>
    <name type="common">Black flying fox</name>
    <dbReference type="NCBI Taxonomy" id="9402"/>
    <lineage>
        <taxon>Eukaryota</taxon>
        <taxon>Metazoa</taxon>
        <taxon>Chordata</taxon>
        <taxon>Craniata</taxon>
        <taxon>Vertebrata</taxon>
        <taxon>Euteleostomi</taxon>
        <taxon>Mammalia</taxon>
        <taxon>Eutheria</taxon>
        <taxon>Laurasiatheria</taxon>
        <taxon>Chiroptera</taxon>
        <taxon>Yinpterochiroptera</taxon>
        <taxon>Pteropodoidea</taxon>
        <taxon>Pteropodidae</taxon>
        <taxon>Pteropodinae</taxon>
        <taxon>Pteropus</taxon>
    </lineage>
</organism>
<dbReference type="PROSITE" id="PS51233">
    <property type="entry name" value="VWFD"/>
    <property type="match status" value="2"/>
</dbReference>
<sequence>MQSYNLSQPRIPDLFSCFNGGECVHPAFCDCRRFNATGPRCQMVYNAGPERDSICRAWGQHHVETFDGLYYYFSGKGSYTLVASHEPEGQTFSVQVHNDPQCGSFPYTCSRSVSVFFAGEQELHLAKEVTLGGMRVQLPHAMGSVRLQQLAGYVLVRHQSAFTLAWDGTSAVYIKMSPEFLGWTHGLCGNNNADPQDDLVTNYGKLTDDVAEFVHSWQELAPNQPPGPTSFSLPRPPCLQQSLGTMQGVYDRCEALLRPPFDACHAYVSPLPFTASCTSDLCQSVGDEATWCRALAEYARACAQAGQPLQGWRTQLRQCTIHCKEKAFTYNECIACCPASCQPRASCVDSEIACVDGCYCPDAECSVTGDIHFTTFDGRRYTFPATCQYILAKSRSSGTFTVTLQNAPCGLNQDGVCVQSVSVILHQDPRRQVTLTQAGDVLLFDQYKVTPPYTDDAFEIRRLSSVFLRVRTNVGVQVFYDREGLRLYLQVDQRWVEDTVGLCGTFNGNTQDDFLYVPLPWNRKEREKWAP</sequence>
<dbReference type="InterPro" id="IPR014853">
    <property type="entry name" value="VWF/SSPO/ZAN-like_Cys-rich_dom"/>
</dbReference>
<dbReference type="STRING" id="9402.L5L713"/>
<accession>L5L713</accession>
<dbReference type="InterPro" id="IPR050780">
    <property type="entry name" value="Mucin_vWF_Thrombospondin_sf"/>
</dbReference>
<dbReference type="SMART" id="SM00216">
    <property type="entry name" value="VWD"/>
    <property type="match status" value="2"/>
</dbReference>
<dbReference type="eggNOG" id="KOG1216">
    <property type="taxonomic scope" value="Eukaryota"/>
</dbReference>
<dbReference type="InParanoid" id="L5L713"/>
<keyword evidence="2" id="KW-0325">Glycoprotein</keyword>